<evidence type="ECO:0000313" key="6">
    <source>
        <dbReference type="EMBL" id="MFC5067522.1"/>
    </source>
</evidence>
<feature type="domain" description="Type II/III secretion system secretin-like" evidence="3">
    <location>
        <begin position="266"/>
        <end position="424"/>
    </location>
</feature>
<sequence>MVRAAMRSLALCAALLLPLLMAEASFGADARYDIASSFSSSGQVVEVGVGKSYVVDLPRDATEVLVADPKVANAVVRSSRKAYVIGVAIGETDVIFFDADGNQIRNLAVSVGRDLSPIRNNLRTSMPDAMVNADAVGDSVMLTGSVRSAAEAKTATDIAANLVGSPDKVVNALAIEGRDQVLLKVTVAEVNRTAMKQLGVKWDVSKIGGTSIGFGSNPGYPITGASPGSVFNEVVGTSGVEQNVDGNGLGIFHQWSGGQVLANVEALERNSLLRTLAEPTLTAISGEKADFLAGGEFPVPVPTDDGIGIEYKKYGVSLTFTPVVLSGGRISLQVGTEVSEPNSEGVTILGTSVRGLNVRRASTSIELPSGGSLALAGLLQENTRQAFEGLPGILNVPVLGALFRSRDYTRGQTELVIIVTPYIAKSAGRDKLARPDDNLQTPTDMQAILLGRLNKIYSPAGIIKVGPGEYRGPIGHIVE</sequence>
<dbReference type="Proteomes" id="UP001595796">
    <property type="component" value="Unassembled WGS sequence"/>
</dbReference>
<name>A0ABV9YZF1_9HYPH</name>
<evidence type="ECO:0000256" key="2">
    <source>
        <dbReference type="SAM" id="SignalP"/>
    </source>
</evidence>
<dbReference type="InterPro" id="IPR004846">
    <property type="entry name" value="T2SS/T3SS_dom"/>
</dbReference>
<evidence type="ECO:0000259" key="4">
    <source>
        <dbReference type="Pfam" id="PF04972"/>
    </source>
</evidence>
<organism evidence="6 7">
    <name type="scientific">Flaviflagellibacter deserti</name>
    <dbReference type="NCBI Taxonomy" id="2267266"/>
    <lineage>
        <taxon>Bacteria</taxon>
        <taxon>Pseudomonadati</taxon>
        <taxon>Pseudomonadota</taxon>
        <taxon>Alphaproteobacteria</taxon>
        <taxon>Hyphomicrobiales</taxon>
        <taxon>Flaviflagellibacter</taxon>
    </lineage>
</organism>
<dbReference type="RefSeq" id="WP_114957080.1">
    <property type="nucleotide sequence ID" value="NZ_JBHSJF010000005.1"/>
</dbReference>
<comment type="caution">
    <text evidence="6">The sequence shown here is derived from an EMBL/GenBank/DDBJ whole genome shotgun (WGS) entry which is preliminary data.</text>
</comment>
<dbReference type="PANTHER" id="PTHR30332:SF17">
    <property type="entry name" value="TYPE IV PILIATION SYSTEM PROTEIN DR_0774-RELATED"/>
    <property type="match status" value="1"/>
</dbReference>
<evidence type="ECO:0000259" key="3">
    <source>
        <dbReference type="Pfam" id="PF00263"/>
    </source>
</evidence>
<accession>A0ABV9YZF1</accession>
<evidence type="ECO:0000313" key="7">
    <source>
        <dbReference type="Proteomes" id="UP001595796"/>
    </source>
</evidence>
<keyword evidence="7" id="KW-1185">Reference proteome</keyword>
<comment type="similarity">
    <text evidence="1">Belongs to the bacterial secretin family.</text>
</comment>
<evidence type="ECO:0000259" key="5">
    <source>
        <dbReference type="Pfam" id="PF13629"/>
    </source>
</evidence>
<dbReference type="InterPro" id="IPR007055">
    <property type="entry name" value="BON_dom"/>
</dbReference>
<dbReference type="EMBL" id="JBHSJF010000005">
    <property type="protein sequence ID" value="MFC5067522.1"/>
    <property type="molecule type" value="Genomic_DNA"/>
</dbReference>
<proteinExistence type="inferred from homology"/>
<dbReference type="Pfam" id="PF13629">
    <property type="entry name" value="T2SS-T3SS_pil_N"/>
    <property type="match status" value="1"/>
</dbReference>
<reference evidence="7" key="1">
    <citation type="journal article" date="2019" name="Int. J. Syst. Evol. Microbiol.">
        <title>The Global Catalogue of Microorganisms (GCM) 10K type strain sequencing project: providing services to taxonomists for standard genome sequencing and annotation.</title>
        <authorList>
            <consortium name="The Broad Institute Genomics Platform"/>
            <consortium name="The Broad Institute Genome Sequencing Center for Infectious Disease"/>
            <person name="Wu L."/>
            <person name="Ma J."/>
        </authorList>
    </citation>
    <scope>NUCLEOTIDE SEQUENCE [LARGE SCALE GENOMIC DNA]</scope>
    <source>
        <strain evidence="7">CGMCC 1.16444</strain>
    </source>
</reference>
<dbReference type="PANTHER" id="PTHR30332">
    <property type="entry name" value="PROBABLE GENERAL SECRETION PATHWAY PROTEIN D"/>
    <property type="match status" value="1"/>
</dbReference>
<dbReference type="InterPro" id="IPR001775">
    <property type="entry name" value="GspD/PilQ"/>
</dbReference>
<feature type="chain" id="PRO_5045456690" evidence="2">
    <location>
        <begin position="28"/>
        <end position="479"/>
    </location>
</feature>
<gene>
    <name evidence="6" type="ORF">ACFPFW_05775</name>
</gene>
<protein>
    <submittedName>
        <fullName evidence="6">Type II and III secretion system protein family protein</fullName>
    </submittedName>
</protein>
<feature type="signal peptide" evidence="2">
    <location>
        <begin position="1"/>
        <end position="27"/>
    </location>
</feature>
<dbReference type="Pfam" id="PF04972">
    <property type="entry name" value="BON"/>
    <property type="match status" value="1"/>
</dbReference>
<feature type="domain" description="BON" evidence="4">
    <location>
        <begin position="117"/>
        <end position="176"/>
    </location>
</feature>
<feature type="domain" description="Pilus formation protein N-terminal" evidence="5">
    <location>
        <begin position="43"/>
        <end position="111"/>
    </location>
</feature>
<dbReference type="InterPro" id="IPR032789">
    <property type="entry name" value="T2SS-T3SS_pil_N"/>
</dbReference>
<dbReference type="PRINTS" id="PR00811">
    <property type="entry name" value="BCTERIALGSPD"/>
</dbReference>
<dbReference type="InterPro" id="IPR050810">
    <property type="entry name" value="Bact_Secretion_Sys_Channel"/>
</dbReference>
<evidence type="ECO:0000256" key="1">
    <source>
        <dbReference type="RuleBase" id="RU004003"/>
    </source>
</evidence>
<dbReference type="Pfam" id="PF00263">
    <property type="entry name" value="Secretin"/>
    <property type="match status" value="1"/>
</dbReference>
<keyword evidence="2" id="KW-0732">Signal</keyword>